<dbReference type="Pfam" id="PF19327">
    <property type="entry name" value="Ap4A_phos_N"/>
    <property type="match status" value="1"/>
</dbReference>
<name>A0AAN7WLM9_9SACH</name>
<evidence type="ECO:0000256" key="2">
    <source>
        <dbReference type="PIRSR" id="PIRSR000846-2"/>
    </source>
</evidence>
<dbReference type="InterPro" id="IPR036265">
    <property type="entry name" value="HIT-like_sf"/>
</dbReference>
<dbReference type="InterPro" id="IPR019200">
    <property type="entry name" value="ATP_adenylylTrfase_C"/>
</dbReference>
<evidence type="ECO:0000313" key="6">
    <source>
        <dbReference type="EMBL" id="KAK5774147.1"/>
    </source>
</evidence>
<dbReference type="GO" id="GO:0005524">
    <property type="term" value="F:ATP binding"/>
    <property type="evidence" value="ECO:0007669"/>
    <property type="project" value="InterPro"/>
</dbReference>
<evidence type="ECO:0000313" key="7">
    <source>
        <dbReference type="Proteomes" id="UP001306508"/>
    </source>
</evidence>
<dbReference type="AlphaFoldDB" id="A0AAN7WLM9"/>
<dbReference type="InterPro" id="IPR045759">
    <property type="entry name" value="Ap4A_phos1/2_N"/>
</dbReference>
<dbReference type="Gene3D" id="3.30.428.70">
    <property type="match status" value="1"/>
</dbReference>
<protein>
    <submittedName>
        <fullName evidence="6">Uncharacterized protein</fullName>
    </submittedName>
</protein>
<feature type="binding site" evidence="2">
    <location>
        <position position="144"/>
    </location>
    <ligand>
        <name>substrate</name>
    </ligand>
</feature>
<feature type="compositionally biased region" description="Basic and acidic residues" evidence="3">
    <location>
        <begin position="53"/>
        <end position="67"/>
    </location>
</feature>
<evidence type="ECO:0000256" key="3">
    <source>
        <dbReference type="SAM" id="MobiDB-lite"/>
    </source>
</evidence>
<feature type="domain" description="Ap4A phosphorylase 1/2 N-terminal" evidence="5">
    <location>
        <begin position="6"/>
        <end position="164"/>
    </location>
</feature>
<feature type="active site" description="Nucleophile" evidence="1">
    <location>
        <position position="157"/>
    </location>
</feature>
<organism evidence="6 7">
    <name type="scientific">Arxiozyma heterogenica</name>
    <dbReference type="NCBI Taxonomy" id="278026"/>
    <lineage>
        <taxon>Eukaryota</taxon>
        <taxon>Fungi</taxon>
        <taxon>Dikarya</taxon>
        <taxon>Ascomycota</taxon>
        <taxon>Saccharomycotina</taxon>
        <taxon>Saccharomycetes</taxon>
        <taxon>Saccharomycetales</taxon>
        <taxon>Saccharomycetaceae</taxon>
        <taxon>Arxiozyma</taxon>
    </lineage>
</organism>
<feature type="binding site" evidence="2">
    <location>
        <position position="53"/>
    </location>
    <ligand>
        <name>substrate</name>
    </ligand>
</feature>
<feature type="binding site" evidence="2">
    <location>
        <begin position="150"/>
        <end position="153"/>
    </location>
    <ligand>
        <name>substrate</name>
    </ligand>
</feature>
<dbReference type="Proteomes" id="UP001306508">
    <property type="component" value="Unassembled WGS sequence"/>
</dbReference>
<comment type="caution">
    <text evidence="6">The sequence shown here is derived from an EMBL/GenBank/DDBJ whole genome shotgun (WGS) entry which is preliminary data.</text>
</comment>
<dbReference type="SUPFAM" id="SSF54197">
    <property type="entry name" value="HIT-like"/>
    <property type="match status" value="1"/>
</dbReference>
<dbReference type="InterPro" id="IPR009163">
    <property type="entry name" value="Ap4A_phos1/2"/>
</dbReference>
<feature type="binding site" evidence="2">
    <location>
        <position position="159"/>
    </location>
    <ligand>
        <name>substrate</name>
    </ligand>
</feature>
<accession>A0AAN7WLM9</accession>
<gene>
    <name evidence="6" type="ORF">RI543_004434</name>
</gene>
<dbReference type="PIRSF" id="PIRSF000846">
    <property type="entry name" value="ATP_adenylyltr"/>
    <property type="match status" value="1"/>
</dbReference>
<dbReference type="Pfam" id="PF09830">
    <property type="entry name" value="ATP_transf"/>
    <property type="match status" value="1"/>
</dbReference>
<evidence type="ECO:0000256" key="1">
    <source>
        <dbReference type="PIRSR" id="PIRSR000846-1"/>
    </source>
</evidence>
<feature type="binding site" evidence="2">
    <location>
        <begin position="305"/>
        <end position="307"/>
    </location>
    <ligand>
        <name>substrate</name>
    </ligand>
</feature>
<feature type="binding site" evidence="2">
    <location>
        <position position="312"/>
    </location>
    <ligand>
        <name>substrate</name>
    </ligand>
</feature>
<sequence length="353" mass="40237">MIDSNISELIHQKYENAIANGSLKLTKSSSKKLKDSLTGMPYLVHFAPVLAEKPKSNGEQSDNKEDPFENPDEDLLITPDLNGDGAYKLLLNKYPIVPEHTLLVTNNYQHQSSALTPQDLMIAYKYLCKMDDEDENIRHLVFYNSGPQSGSSQNHKHLQSFRIPSNFKMFQDKLCSGKEHFLPNIKDEPLQDDKVAFAHFVLPLPEDCNSVDEDLLAMCYFSLLQRTLTFFQDWLNETPNMVRSYNVLLTKNWICLVPRSHAKTTDVKHEPKAKDNDNDDKKTNDNNDDDNDDDDDSMNVDLSINATGYAGMVLVKDQESYDKILANPDLIDKSLFECGFPNTSGKRPTEYHY</sequence>
<dbReference type="GO" id="GO:0003877">
    <property type="term" value="F:ATP:ADP adenylyltransferase activity"/>
    <property type="evidence" value="ECO:0007669"/>
    <property type="project" value="InterPro"/>
</dbReference>
<feature type="compositionally biased region" description="Basic and acidic residues" evidence="3">
    <location>
        <begin position="265"/>
        <end position="285"/>
    </location>
</feature>
<dbReference type="InterPro" id="IPR043171">
    <property type="entry name" value="Ap4A_phos1/2-like"/>
</dbReference>
<proteinExistence type="predicted"/>
<reference evidence="7" key="1">
    <citation type="submission" date="2023-07" db="EMBL/GenBank/DDBJ databases">
        <title>A draft genome of Kazachstania heterogenica Y-27499.</title>
        <authorList>
            <person name="Donic C."/>
            <person name="Kralova J.S."/>
            <person name="Fidel L."/>
            <person name="Ben-Dor S."/>
            <person name="Jung S."/>
        </authorList>
    </citation>
    <scope>NUCLEOTIDE SEQUENCE [LARGE SCALE GENOMIC DNA]</scope>
    <source>
        <strain evidence="7">Y27499</strain>
    </source>
</reference>
<keyword evidence="7" id="KW-1185">Reference proteome</keyword>
<feature type="domain" description="ATP adenylyltransferase C-terminal" evidence="4">
    <location>
        <begin position="194"/>
        <end position="341"/>
    </location>
</feature>
<feature type="region of interest" description="Disordered" evidence="3">
    <location>
        <begin position="53"/>
        <end position="75"/>
    </location>
</feature>
<feature type="binding site" evidence="2">
    <location>
        <position position="316"/>
    </location>
    <ligand>
        <name>substrate</name>
    </ligand>
</feature>
<feature type="region of interest" description="Disordered" evidence="3">
    <location>
        <begin position="265"/>
        <end position="300"/>
    </location>
</feature>
<dbReference type="PANTHER" id="PTHR38420">
    <property type="entry name" value="AP-4-A PHOSPHORYLASE II"/>
    <property type="match status" value="1"/>
</dbReference>
<evidence type="ECO:0000259" key="5">
    <source>
        <dbReference type="Pfam" id="PF19327"/>
    </source>
</evidence>
<dbReference type="EMBL" id="JAWIZZ010000055">
    <property type="protein sequence ID" value="KAK5774147.1"/>
    <property type="molecule type" value="Genomic_DNA"/>
</dbReference>
<feature type="binding site" evidence="2">
    <location>
        <begin position="92"/>
        <end position="93"/>
    </location>
    <ligand>
        <name>substrate</name>
    </ligand>
</feature>
<feature type="compositionally biased region" description="Acidic residues" evidence="3">
    <location>
        <begin position="286"/>
        <end position="298"/>
    </location>
</feature>
<evidence type="ECO:0000259" key="4">
    <source>
        <dbReference type="Pfam" id="PF09830"/>
    </source>
</evidence>
<dbReference type="PANTHER" id="PTHR38420:SF1">
    <property type="entry name" value="PUTATIVE (AFU_ORTHOLOGUE AFUA_5G14690)-RELATED"/>
    <property type="match status" value="1"/>
</dbReference>
<dbReference type="GO" id="GO:0009117">
    <property type="term" value="P:nucleotide metabolic process"/>
    <property type="evidence" value="ECO:0007669"/>
    <property type="project" value="InterPro"/>
</dbReference>